<dbReference type="Pfam" id="PF13279">
    <property type="entry name" value="4HBT_2"/>
    <property type="match status" value="1"/>
</dbReference>
<gene>
    <name evidence="1" type="ORF">BJ983_005192</name>
</gene>
<dbReference type="InterPro" id="IPR050563">
    <property type="entry name" value="4-hydroxybenzoyl-CoA_TE"/>
</dbReference>
<dbReference type="CDD" id="cd00586">
    <property type="entry name" value="4HBT"/>
    <property type="match status" value="1"/>
</dbReference>
<dbReference type="PANTHER" id="PTHR31793:SF24">
    <property type="entry name" value="LONG-CHAIN ACYL-COA THIOESTERASE FADM"/>
    <property type="match status" value="1"/>
</dbReference>
<reference evidence="1 2" key="1">
    <citation type="submission" date="2020-07" db="EMBL/GenBank/DDBJ databases">
        <title>Sequencing the genomes of 1000 actinobacteria strains.</title>
        <authorList>
            <person name="Klenk H.-P."/>
        </authorList>
    </citation>
    <scope>NUCLEOTIDE SEQUENCE [LARGE SCALE GENOMIC DNA]</scope>
    <source>
        <strain evidence="1 2">DSM 45772</strain>
    </source>
</reference>
<dbReference type="RefSeq" id="WP_179796451.1">
    <property type="nucleotide sequence ID" value="NZ_BAABHP010000022.1"/>
</dbReference>
<dbReference type="Proteomes" id="UP000535890">
    <property type="component" value="Unassembled WGS sequence"/>
</dbReference>
<comment type="caution">
    <text evidence="1">The sequence shown here is derived from an EMBL/GenBank/DDBJ whole genome shotgun (WGS) entry which is preliminary data.</text>
</comment>
<keyword evidence="2" id="KW-1185">Reference proteome</keyword>
<organism evidence="1 2">
    <name type="scientific">Actinomycetospora corticicola</name>
    <dbReference type="NCBI Taxonomy" id="663602"/>
    <lineage>
        <taxon>Bacteria</taxon>
        <taxon>Bacillati</taxon>
        <taxon>Actinomycetota</taxon>
        <taxon>Actinomycetes</taxon>
        <taxon>Pseudonocardiales</taxon>
        <taxon>Pseudonocardiaceae</taxon>
        <taxon>Actinomycetospora</taxon>
    </lineage>
</organism>
<dbReference type="EMBL" id="JACCBN010000001">
    <property type="protein sequence ID" value="NYD39090.1"/>
    <property type="molecule type" value="Genomic_DNA"/>
</dbReference>
<dbReference type="Gene3D" id="3.10.129.10">
    <property type="entry name" value="Hotdog Thioesterase"/>
    <property type="match status" value="1"/>
</dbReference>
<dbReference type="PANTHER" id="PTHR31793">
    <property type="entry name" value="4-HYDROXYBENZOYL-COA THIOESTERASE FAMILY MEMBER"/>
    <property type="match status" value="1"/>
</dbReference>
<dbReference type="InterPro" id="IPR029069">
    <property type="entry name" value="HotDog_dom_sf"/>
</dbReference>
<keyword evidence="1" id="KW-0378">Hydrolase</keyword>
<sequence>MSTSGHHESITVRGYETDANRHLNHAEYHRYGEHGREETFRAATVGINALSADGIGPVILETTARFLAELVVGDEVDVVTTTSFGAGKTFRMDAELVRARDGVTAATITGVMGLLDHGTRRLVADPYGRLRAIAEDTAAFDATIQPPAAPDPS</sequence>
<evidence type="ECO:0000313" key="1">
    <source>
        <dbReference type="EMBL" id="NYD39090.1"/>
    </source>
</evidence>
<evidence type="ECO:0000313" key="2">
    <source>
        <dbReference type="Proteomes" id="UP000535890"/>
    </source>
</evidence>
<dbReference type="EC" id="3.1.2.-" evidence="1"/>
<dbReference type="AlphaFoldDB" id="A0A7Y9E118"/>
<proteinExistence type="predicted"/>
<accession>A0A7Y9E118</accession>
<dbReference type="GO" id="GO:0047617">
    <property type="term" value="F:fatty acyl-CoA hydrolase activity"/>
    <property type="evidence" value="ECO:0007669"/>
    <property type="project" value="TreeGrafter"/>
</dbReference>
<protein>
    <submittedName>
        <fullName evidence="1">Acyl-CoA thioester hydrolase</fullName>
        <ecNumber evidence="1">3.1.2.-</ecNumber>
    </submittedName>
</protein>
<name>A0A7Y9E118_9PSEU</name>
<dbReference type="SUPFAM" id="SSF54637">
    <property type="entry name" value="Thioesterase/thiol ester dehydrase-isomerase"/>
    <property type="match status" value="1"/>
</dbReference>